<dbReference type="Proteomes" id="UP000291591">
    <property type="component" value="Unassembled WGS sequence"/>
</dbReference>
<sequence length="291" mass="30342">MKIHSSSPFSTGHQFLEAPRWHDGHLWGSDFFAQHVVRFDEDGSHRSIAKIEGSPSGLGFLPDGSVLVVAQAAATVLRIAPDGTTTEYADFSDIATGLGNDMLVSPSGHAYAGNFGFALGSEDPRTTNLAHIDPSGRVQRVPGEVLFPNGAALTADGRTLLLAETFTHRISAFDVAADGSLSNLRTWAQLPDTYHPDGIALDGDGGVWFGNALTLGDDSGFYRVVEGGDVTDCVSTPGTWAVACAFGGPGLDVLYLMCNTTTLEDFHEGRSTGSVATASVGRTGVTPAGAG</sequence>
<dbReference type="SUPFAM" id="SSF63829">
    <property type="entry name" value="Calcium-dependent phosphotriesterase"/>
    <property type="match status" value="1"/>
</dbReference>
<dbReference type="RefSeq" id="WP_130291483.1">
    <property type="nucleotide sequence ID" value="NZ_SHKL01000001.1"/>
</dbReference>
<evidence type="ECO:0000256" key="4">
    <source>
        <dbReference type="PIRSR" id="PIRSR605511-2"/>
    </source>
</evidence>
<name>A0A4Q7UZS0_PSEST</name>
<feature type="domain" description="SMP-30/Gluconolactonase/LRE-like region" evidence="5">
    <location>
        <begin position="17"/>
        <end position="256"/>
    </location>
</feature>
<organism evidence="6 7">
    <name type="scientific">Pseudonocardia sediminis</name>
    <dbReference type="NCBI Taxonomy" id="1397368"/>
    <lineage>
        <taxon>Bacteria</taxon>
        <taxon>Bacillati</taxon>
        <taxon>Actinomycetota</taxon>
        <taxon>Actinomycetes</taxon>
        <taxon>Pseudonocardiales</taxon>
        <taxon>Pseudonocardiaceae</taxon>
        <taxon>Pseudonocardia</taxon>
    </lineage>
</organism>
<protein>
    <submittedName>
        <fullName evidence="6">Sugar lactone lactonase YvrE</fullName>
    </submittedName>
</protein>
<dbReference type="InterPro" id="IPR013658">
    <property type="entry name" value="SGL"/>
</dbReference>
<reference evidence="6 7" key="1">
    <citation type="submission" date="2019-02" db="EMBL/GenBank/DDBJ databases">
        <title>Sequencing the genomes of 1000 actinobacteria strains.</title>
        <authorList>
            <person name="Klenk H.-P."/>
        </authorList>
    </citation>
    <scope>NUCLEOTIDE SEQUENCE [LARGE SCALE GENOMIC DNA]</scope>
    <source>
        <strain evidence="6 7">DSM 45779</strain>
    </source>
</reference>
<dbReference type="GO" id="GO:0016787">
    <property type="term" value="F:hydrolase activity"/>
    <property type="evidence" value="ECO:0007669"/>
    <property type="project" value="UniProtKB-KW"/>
</dbReference>
<keyword evidence="7" id="KW-1185">Reference proteome</keyword>
<feature type="binding site" evidence="4">
    <location>
        <position position="197"/>
    </location>
    <ligand>
        <name>a divalent metal cation</name>
        <dbReference type="ChEBI" id="CHEBI:60240"/>
    </ligand>
</feature>
<proteinExistence type="inferred from homology"/>
<dbReference type="PRINTS" id="PR01790">
    <property type="entry name" value="SMP30FAMILY"/>
</dbReference>
<keyword evidence="4" id="KW-0862">Zinc</keyword>
<feature type="binding site" evidence="4">
    <location>
        <position position="149"/>
    </location>
    <ligand>
        <name>a divalent metal cation</name>
        <dbReference type="ChEBI" id="CHEBI:60240"/>
    </ligand>
</feature>
<feature type="active site" description="Proton donor/acceptor" evidence="3">
    <location>
        <position position="197"/>
    </location>
</feature>
<comment type="caution">
    <text evidence="6">The sequence shown here is derived from an EMBL/GenBank/DDBJ whole genome shotgun (WGS) entry which is preliminary data.</text>
</comment>
<evidence type="ECO:0000313" key="6">
    <source>
        <dbReference type="EMBL" id="RZT87315.1"/>
    </source>
</evidence>
<dbReference type="PANTHER" id="PTHR47572">
    <property type="entry name" value="LIPOPROTEIN-RELATED"/>
    <property type="match status" value="1"/>
</dbReference>
<dbReference type="AlphaFoldDB" id="A0A4Q7UZS0"/>
<evidence type="ECO:0000313" key="7">
    <source>
        <dbReference type="Proteomes" id="UP000291591"/>
    </source>
</evidence>
<dbReference type="InterPro" id="IPR051262">
    <property type="entry name" value="SMP-30/CGR1_Lactonase"/>
</dbReference>
<comment type="cofactor">
    <cofactor evidence="4">
        <name>Zn(2+)</name>
        <dbReference type="ChEBI" id="CHEBI:29105"/>
    </cofactor>
    <text evidence="4">Binds 1 divalent metal cation per subunit.</text>
</comment>
<accession>A0A4Q7UZS0</accession>
<evidence type="ECO:0000256" key="3">
    <source>
        <dbReference type="PIRSR" id="PIRSR605511-1"/>
    </source>
</evidence>
<dbReference type="InterPro" id="IPR011042">
    <property type="entry name" value="6-blade_b-propeller_TolB-like"/>
</dbReference>
<keyword evidence="2" id="KW-0378">Hydrolase</keyword>
<evidence type="ECO:0000256" key="2">
    <source>
        <dbReference type="ARBA" id="ARBA00022801"/>
    </source>
</evidence>
<dbReference type="PANTHER" id="PTHR47572:SF4">
    <property type="entry name" value="LACTONASE DRP35"/>
    <property type="match status" value="1"/>
</dbReference>
<keyword evidence="4" id="KW-0479">Metal-binding</keyword>
<feature type="binding site" evidence="4">
    <location>
        <position position="100"/>
    </location>
    <ligand>
        <name>substrate</name>
    </ligand>
</feature>
<dbReference type="Gene3D" id="2.120.10.30">
    <property type="entry name" value="TolB, C-terminal domain"/>
    <property type="match status" value="1"/>
</dbReference>
<evidence type="ECO:0000256" key="1">
    <source>
        <dbReference type="ARBA" id="ARBA00008853"/>
    </source>
</evidence>
<dbReference type="EMBL" id="SHKL01000001">
    <property type="protein sequence ID" value="RZT87315.1"/>
    <property type="molecule type" value="Genomic_DNA"/>
</dbReference>
<dbReference type="InterPro" id="IPR005511">
    <property type="entry name" value="SMP-30"/>
</dbReference>
<comment type="similarity">
    <text evidence="1">Belongs to the SMP-30/CGR1 family.</text>
</comment>
<dbReference type="GO" id="GO:0046872">
    <property type="term" value="F:metal ion binding"/>
    <property type="evidence" value="ECO:0007669"/>
    <property type="project" value="UniProtKB-KW"/>
</dbReference>
<dbReference type="OrthoDB" id="2633250at2"/>
<gene>
    <name evidence="6" type="ORF">EV383_4228</name>
</gene>
<dbReference type="Pfam" id="PF08450">
    <property type="entry name" value="SGL"/>
    <property type="match status" value="1"/>
</dbReference>
<evidence type="ECO:0000259" key="5">
    <source>
        <dbReference type="Pfam" id="PF08450"/>
    </source>
</evidence>
<feature type="binding site" evidence="4">
    <location>
        <position position="17"/>
    </location>
    <ligand>
        <name>a divalent metal cation</name>
        <dbReference type="ChEBI" id="CHEBI:60240"/>
    </ligand>
</feature>